<evidence type="ECO:0000259" key="1">
    <source>
        <dbReference type="Pfam" id="PF18029"/>
    </source>
</evidence>
<organism evidence="2 3">
    <name type="scientific">Janibacter terrae</name>
    <dbReference type="NCBI Taxonomy" id="103817"/>
    <lineage>
        <taxon>Bacteria</taxon>
        <taxon>Bacillati</taxon>
        <taxon>Actinomycetota</taxon>
        <taxon>Actinomycetes</taxon>
        <taxon>Micrococcales</taxon>
        <taxon>Intrasporangiaceae</taxon>
        <taxon>Janibacter</taxon>
    </lineage>
</organism>
<protein>
    <submittedName>
        <fullName evidence="2">Glyoxalase/bleomycin resistance/dioxygenase family protein</fullName>
    </submittedName>
</protein>
<reference evidence="2 3" key="1">
    <citation type="submission" date="2022-09" db="EMBL/GenBank/DDBJ databases">
        <title>Complete genome sequence of Janibacter terrae strain COS04-44, PCL-degrading bacteria isolated from oil spilled coast.</title>
        <authorList>
            <person name="Park H."/>
            <person name="Kim J.Y."/>
            <person name="An S.H."/>
            <person name="Lee C.M."/>
            <person name="Weon H.-Y."/>
        </authorList>
    </citation>
    <scope>NUCLEOTIDE SEQUENCE [LARGE SCALE GENOMIC DNA]</scope>
    <source>
        <strain evidence="2 3">COS04-44</strain>
    </source>
</reference>
<dbReference type="CDD" id="cd06587">
    <property type="entry name" value="VOC"/>
    <property type="match status" value="1"/>
</dbReference>
<keyword evidence="3" id="KW-1185">Reference proteome</keyword>
<gene>
    <name evidence="2" type="ORF">N5P18_03720</name>
</gene>
<dbReference type="SUPFAM" id="SSF54593">
    <property type="entry name" value="Glyoxalase/Bleomycin resistance protein/Dihydroxybiphenyl dioxygenase"/>
    <property type="match status" value="1"/>
</dbReference>
<accession>A0ABZ2FFS6</accession>
<dbReference type="Pfam" id="PF18029">
    <property type="entry name" value="Glyoxalase_6"/>
    <property type="match status" value="1"/>
</dbReference>
<evidence type="ECO:0000313" key="2">
    <source>
        <dbReference type="EMBL" id="WWF05991.1"/>
    </source>
</evidence>
<dbReference type="PANTHER" id="PTHR35908">
    <property type="entry name" value="HYPOTHETICAL FUSION PROTEIN"/>
    <property type="match status" value="1"/>
</dbReference>
<evidence type="ECO:0000313" key="3">
    <source>
        <dbReference type="Proteomes" id="UP001381003"/>
    </source>
</evidence>
<dbReference type="Proteomes" id="UP001381003">
    <property type="component" value="Chromosome"/>
</dbReference>
<dbReference type="InterPro" id="IPR029068">
    <property type="entry name" value="Glyas_Bleomycin-R_OHBP_Dase"/>
</dbReference>
<sequence>MALHWYQTAIDARDHRALARWWADVLGWRIGYEDEYEANVVPPEHTEDPVDDLATWQGLRTSLVFVPVPEGKTIKNRLHLDLAPHVEQERDAEIETLLAQGATRVDVGQDEQEVTWTVLADPEGNEFCVLSSRDR</sequence>
<dbReference type="PANTHER" id="PTHR35908:SF1">
    <property type="entry name" value="CONSERVED PROTEIN"/>
    <property type="match status" value="1"/>
</dbReference>
<dbReference type="Gene3D" id="3.10.180.10">
    <property type="entry name" value="2,3-Dihydroxybiphenyl 1,2-Dioxygenase, domain 1"/>
    <property type="match status" value="1"/>
</dbReference>
<feature type="domain" description="Glyoxalase-like" evidence="1">
    <location>
        <begin position="8"/>
        <end position="130"/>
    </location>
</feature>
<dbReference type="InterPro" id="IPR041581">
    <property type="entry name" value="Glyoxalase_6"/>
</dbReference>
<name>A0ABZ2FFS6_9MICO</name>
<proteinExistence type="predicted"/>
<dbReference type="RefSeq" id="WP_068326338.1">
    <property type="nucleotide sequence ID" value="NZ_CP104874.1"/>
</dbReference>
<dbReference type="EMBL" id="CP104874">
    <property type="protein sequence ID" value="WWF05991.1"/>
    <property type="molecule type" value="Genomic_DNA"/>
</dbReference>